<dbReference type="RefSeq" id="WP_264795997.1">
    <property type="nucleotide sequence ID" value="NZ_BRVS01000009.1"/>
</dbReference>
<organism evidence="1 2">
    <name type="scientific">Arthrobacter mangrovi</name>
    <dbReference type="NCBI Taxonomy" id="2966350"/>
    <lineage>
        <taxon>Bacteria</taxon>
        <taxon>Bacillati</taxon>
        <taxon>Actinomycetota</taxon>
        <taxon>Actinomycetes</taxon>
        <taxon>Micrococcales</taxon>
        <taxon>Micrococcaceae</taxon>
        <taxon>Arthrobacter</taxon>
    </lineage>
</organism>
<accession>A0ABQ5MV71</accession>
<evidence type="ECO:0008006" key="3">
    <source>
        <dbReference type="Google" id="ProtNLM"/>
    </source>
</evidence>
<sequence>MTKIPQDIQAFRRRMQMGRTRLWVMVEGRDYDRAFYERLLETVPELEHASVSIRLAEQLSVDGISAGGKKHLLKIFHYLKSEDALTHRNRKGAVAAAFFLDRDIDDFLGTCENDVHVVYTKNMDVESEILANGDLMRALGSSHGLGREHLRPLFRALGDPLSSLAMLWREWILLRLVAARTGLPSSPRFASVSQINEDTYGALDESSLQELKEAVISHVGADNWASEWSLAEQYIGHRLENGEAASLLHGKWIAGYLKHLVRVHLAEEIIKSGTSDREIIASCLETLSYSGAWTDHYVRAVQSIIK</sequence>
<dbReference type="EMBL" id="BRVS01000009">
    <property type="protein sequence ID" value="GLB67887.1"/>
    <property type="molecule type" value="Genomic_DNA"/>
</dbReference>
<keyword evidence="2" id="KW-1185">Reference proteome</keyword>
<dbReference type="Proteomes" id="UP001209654">
    <property type="component" value="Unassembled WGS sequence"/>
</dbReference>
<proteinExistence type="predicted"/>
<gene>
    <name evidence="1" type="ORF">AHIS1636_23270</name>
</gene>
<evidence type="ECO:0000313" key="1">
    <source>
        <dbReference type="EMBL" id="GLB67887.1"/>
    </source>
</evidence>
<comment type="caution">
    <text evidence="1">The sequence shown here is derived from an EMBL/GenBank/DDBJ whole genome shotgun (WGS) entry which is preliminary data.</text>
</comment>
<name>A0ABQ5MV71_9MICC</name>
<reference evidence="1 2" key="1">
    <citation type="journal article" date="2023" name="Int. J. Syst. Evol. Microbiol.">
        <title>Arthrobacter mangrovi sp. nov., an actinobacterium isolated from the rhizosphere of a mangrove.</title>
        <authorList>
            <person name="Hamada M."/>
            <person name="Saitou S."/>
            <person name="Enomoto N."/>
            <person name="Nanri K."/>
            <person name="Hidaka K."/>
            <person name="Miura T."/>
            <person name="Tamura T."/>
        </authorList>
    </citation>
    <scope>NUCLEOTIDE SEQUENCE [LARGE SCALE GENOMIC DNA]</scope>
    <source>
        <strain evidence="1 2">NBRC 112813</strain>
    </source>
</reference>
<protein>
    <recommendedName>
        <fullName evidence="3">DUF4435 domain-containing protein</fullName>
    </recommendedName>
</protein>
<evidence type="ECO:0000313" key="2">
    <source>
        <dbReference type="Proteomes" id="UP001209654"/>
    </source>
</evidence>